<dbReference type="RefSeq" id="WP_141644394.1">
    <property type="nucleotide sequence ID" value="NZ_VIFM01000084.1"/>
</dbReference>
<dbReference type="Pfam" id="PF00753">
    <property type="entry name" value="Lactamase_B"/>
    <property type="match status" value="1"/>
</dbReference>
<keyword evidence="4" id="KW-0862">Zinc</keyword>
<feature type="signal peptide" evidence="5">
    <location>
        <begin position="1"/>
        <end position="21"/>
    </location>
</feature>
<protein>
    <submittedName>
        <fullName evidence="7">N-acyl homoserine lactonase family protein</fullName>
    </submittedName>
</protein>
<evidence type="ECO:0000256" key="5">
    <source>
        <dbReference type="SAM" id="SignalP"/>
    </source>
</evidence>
<keyword evidence="5" id="KW-0732">Signal</keyword>
<dbReference type="PANTHER" id="PTHR42978:SF3">
    <property type="entry name" value="BLR3078 PROTEIN"/>
    <property type="match status" value="1"/>
</dbReference>
<feature type="chain" id="PRO_5022206407" evidence="5">
    <location>
        <begin position="22"/>
        <end position="290"/>
    </location>
</feature>
<dbReference type="Gene3D" id="3.60.15.10">
    <property type="entry name" value="Ribonuclease Z/Hydroxyacylglutathione hydrolase-like"/>
    <property type="match status" value="1"/>
</dbReference>
<evidence type="ECO:0000259" key="6">
    <source>
        <dbReference type="SMART" id="SM00849"/>
    </source>
</evidence>
<evidence type="ECO:0000313" key="7">
    <source>
        <dbReference type="EMBL" id="TQF13904.1"/>
    </source>
</evidence>
<comment type="similarity">
    <text evidence="1">Belongs to the metallo-beta-lactamase superfamily.</text>
</comment>
<gene>
    <name evidence="7" type="ORF">FJV41_21480</name>
</gene>
<name>A0A540WZM1_9BACT</name>
<dbReference type="InterPro" id="IPR001279">
    <property type="entry name" value="Metallo-B-lactamas"/>
</dbReference>
<feature type="domain" description="Metallo-beta-lactamase" evidence="6">
    <location>
        <begin position="70"/>
        <end position="274"/>
    </location>
</feature>
<organism evidence="7 8">
    <name type="scientific">Myxococcus llanfairpwllgwyngyllgogerychwyrndrobwllllantysiliogogogochensis</name>
    <dbReference type="NCBI Taxonomy" id="2590453"/>
    <lineage>
        <taxon>Bacteria</taxon>
        <taxon>Pseudomonadati</taxon>
        <taxon>Myxococcota</taxon>
        <taxon>Myxococcia</taxon>
        <taxon>Myxococcales</taxon>
        <taxon>Cystobacterineae</taxon>
        <taxon>Myxococcaceae</taxon>
        <taxon>Myxococcus</taxon>
    </lineage>
</organism>
<dbReference type="InterPro" id="IPR036866">
    <property type="entry name" value="RibonucZ/Hydroxyglut_hydro"/>
</dbReference>
<comment type="caution">
    <text evidence="7">The sequence shown here is derived from an EMBL/GenBank/DDBJ whole genome shotgun (WGS) entry which is preliminary data.</text>
</comment>
<dbReference type="GO" id="GO:0016787">
    <property type="term" value="F:hydrolase activity"/>
    <property type="evidence" value="ECO:0007669"/>
    <property type="project" value="UniProtKB-KW"/>
</dbReference>
<evidence type="ECO:0000256" key="2">
    <source>
        <dbReference type="ARBA" id="ARBA00022723"/>
    </source>
</evidence>
<dbReference type="Proteomes" id="UP000315369">
    <property type="component" value="Unassembled WGS sequence"/>
</dbReference>
<dbReference type="InterPro" id="IPR051013">
    <property type="entry name" value="MBL_superfamily_lactonases"/>
</dbReference>
<keyword evidence="8" id="KW-1185">Reference proteome</keyword>
<dbReference type="PANTHER" id="PTHR42978">
    <property type="entry name" value="QUORUM-QUENCHING LACTONASE YTNP-RELATED-RELATED"/>
    <property type="match status" value="1"/>
</dbReference>
<reference evidence="7 8" key="1">
    <citation type="submission" date="2019-06" db="EMBL/GenBank/DDBJ databases">
        <authorList>
            <person name="Livingstone P."/>
            <person name="Whitworth D."/>
        </authorList>
    </citation>
    <scope>NUCLEOTIDE SEQUENCE [LARGE SCALE GENOMIC DNA]</scope>
    <source>
        <strain evidence="7 8">AM401</strain>
    </source>
</reference>
<dbReference type="GO" id="GO:0046872">
    <property type="term" value="F:metal ion binding"/>
    <property type="evidence" value="ECO:0007669"/>
    <property type="project" value="UniProtKB-KW"/>
</dbReference>
<dbReference type="CDD" id="cd07729">
    <property type="entry name" value="AHL_lactonase_MBL-fold"/>
    <property type="match status" value="1"/>
</dbReference>
<dbReference type="OrthoDB" id="9773738at2"/>
<keyword evidence="3" id="KW-0378">Hydrolase</keyword>
<proteinExistence type="inferred from homology"/>
<keyword evidence="2" id="KW-0479">Metal-binding</keyword>
<evidence type="ECO:0000256" key="4">
    <source>
        <dbReference type="ARBA" id="ARBA00022833"/>
    </source>
</evidence>
<evidence type="ECO:0000256" key="3">
    <source>
        <dbReference type="ARBA" id="ARBA00022801"/>
    </source>
</evidence>
<dbReference type="SMART" id="SM00849">
    <property type="entry name" value="Lactamase_B"/>
    <property type="match status" value="1"/>
</dbReference>
<dbReference type="AlphaFoldDB" id="A0A540WZM1"/>
<dbReference type="PROSITE" id="PS51257">
    <property type="entry name" value="PROKAR_LIPOPROTEIN"/>
    <property type="match status" value="1"/>
</dbReference>
<dbReference type="EMBL" id="VIFM01000084">
    <property type="protein sequence ID" value="TQF13904.1"/>
    <property type="molecule type" value="Genomic_DNA"/>
</dbReference>
<evidence type="ECO:0000313" key="8">
    <source>
        <dbReference type="Proteomes" id="UP000315369"/>
    </source>
</evidence>
<dbReference type="SUPFAM" id="SSF56281">
    <property type="entry name" value="Metallo-hydrolase/oxidoreductase"/>
    <property type="match status" value="1"/>
</dbReference>
<accession>A0A540WZM1</accession>
<sequence length="290" mass="31544">MRVSRSILPSLFLLSFTGGCAHQATATNAASTQHPPELRLYALDCGSIDIHDMGFFTDGSQPNGQRGEMSVPCFLIRHPQGALLWDTGLDDVIAQSPDGVADPVGVRYHVQKTLHAQLAQLGLKPSDVRYVGFSHLHADHAGNANAFTGSTWLLQQKELTWATATPAPLGVDPTKFSTWRDAKVESLDGDRDVFGDGSVRILFTPGHTPGHQSLQVNLPRTGTVVLSGDLCHTRANWEHHGVPGFNTSREETLSSINHVEALVKDSKGRFVVQHAPEDFRALPAFPSYLE</sequence>
<evidence type="ECO:0000256" key="1">
    <source>
        <dbReference type="ARBA" id="ARBA00007749"/>
    </source>
</evidence>